<dbReference type="EMBL" id="MGAQ01000013">
    <property type="protein sequence ID" value="OGK50696.1"/>
    <property type="molecule type" value="Genomic_DNA"/>
</dbReference>
<organism evidence="1 2">
    <name type="scientific">Candidatus Roizmanbacteria bacterium RIFCSPLOWO2_01_FULL_40_42</name>
    <dbReference type="NCBI Taxonomy" id="1802066"/>
    <lineage>
        <taxon>Bacteria</taxon>
        <taxon>Candidatus Roizmaniibacteriota</taxon>
    </lineage>
</organism>
<gene>
    <name evidence="1" type="ORF">A3B50_03450</name>
</gene>
<name>A0A1F7J522_9BACT</name>
<accession>A0A1F7J522</accession>
<evidence type="ECO:0000313" key="1">
    <source>
        <dbReference type="EMBL" id="OGK50696.1"/>
    </source>
</evidence>
<evidence type="ECO:0000313" key="2">
    <source>
        <dbReference type="Proteomes" id="UP000178558"/>
    </source>
</evidence>
<dbReference type="Proteomes" id="UP000178558">
    <property type="component" value="Unassembled WGS sequence"/>
</dbReference>
<dbReference type="AlphaFoldDB" id="A0A1F7J522"/>
<proteinExistence type="predicted"/>
<protein>
    <submittedName>
        <fullName evidence="1">Uncharacterized protein</fullName>
    </submittedName>
</protein>
<reference evidence="1 2" key="1">
    <citation type="journal article" date="2016" name="Nat. Commun.">
        <title>Thousands of microbial genomes shed light on interconnected biogeochemical processes in an aquifer system.</title>
        <authorList>
            <person name="Anantharaman K."/>
            <person name="Brown C.T."/>
            <person name="Hug L.A."/>
            <person name="Sharon I."/>
            <person name="Castelle C.J."/>
            <person name="Probst A.J."/>
            <person name="Thomas B.C."/>
            <person name="Singh A."/>
            <person name="Wilkins M.J."/>
            <person name="Karaoz U."/>
            <person name="Brodie E.L."/>
            <person name="Williams K.H."/>
            <person name="Hubbard S.S."/>
            <person name="Banfield J.F."/>
        </authorList>
    </citation>
    <scope>NUCLEOTIDE SEQUENCE [LARGE SCALE GENOMIC DNA]</scope>
</reference>
<comment type="caution">
    <text evidence="1">The sequence shown here is derived from an EMBL/GenBank/DDBJ whole genome shotgun (WGS) entry which is preliminary data.</text>
</comment>
<sequence>MAGEIPLRNRVDAYLINENHIKKIEKPKEHVGQLSFPGTVEWIEFRSLMFLLAQSLIRPVRHVLDHYEGILPEQLLKRHPEIVDAFGILARMTEYSHLLLFDAEKMKEPLEELQQKGLVERAKTIRKQADRMPNLGRGVAGRAFVNKESPQNHDLHLYRKPSKAHPEGAYKVNFDGKVYSITPSGARIIRALSGGPLEGPEYLSKALGEDVVDRNMRGFVNLGRTEQSLARRFGLKFPRNQINSRRMTYELPKNYTVTIEPGIFPNTQQTLF</sequence>